<organism evidence="2 3">
    <name type="scientific">Escherichia coli O1:K1 / APEC</name>
    <dbReference type="NCBI Taxonomy" id="405955"/>
    <lineage>
        <taxon>Bacteria</taxon>
        <taxon>Pseudomonadati</taxon>
        <taxon>Pseudomonadota</taxon>
        <taxon>Gammaproteobacteria</taxon>
        <taxon>Enterobacterales</taxon>
        <taxon>Enterobacteriaceae</taxon>
        <taxon>Escherichia</taxon>
    </lineage>
</organism>
<keyword evidence="3" id="KW-1185">Reference proteome</keyword>
<dbReference type="Proteomes" id="UP000008216">
    <property type="component" value="Chromosome"/>
</dbReference>
<evidence type="ECO:0000313" key="3">
    <source>
        <dbReference type="Proteomes" id="UP000008216"/>
    </source>
</evidence>
<dbReference type="HOGENOM" id="CLU_643625_0_0_6"/>
<reference evidence="2 3" key="1">
    <citation type="journal article" date="2007" name="J. Bacteriol.">
        <title>The genome sequence of avian pathogenic Escherichia coli strain O1:K1:H7 shares strong similarities with human extraintestinal pathogenic E. coli genomes.</title>
        <authorList>
            <person name="Johnson T.J."/>
            <person name="Kariyawasam S."/>
            <person name="Wannemuehler Y."/>
            <person name="Mangiamele P."/>
            <person name="Johnson S.J."/>
            <person name="Doetkott C."/>
            <person name="Skyberg J.A."/>
            <person name="Lynne A.M."/>
            <person name="Johnson J.R."/>
            <person name="Nolan L.K."/>
        </authorList>
    </citation>
    <scope>NUCLEOTIDE SEQUENCE [LARGE SCALE GENOMIC DNA]</scope>
    <source>
        <strain evidence="2">APEC O1</strain>
    </source>
</reference>
<evidence type="ECO:0000313" key="2">
    <source>
        <dbReference type="EMBL" id="ABJ00124.1"/>
    </source>
</evidence>
<proteinExistence type="predicted"/>
<sequence>MRNTTFLAPYLVQRVGVTFNIFFGDTTEHFPVTPGGVEQNDRYQNHRNPGHDVKRQLAGSCIPHCQTCVHHGAGRHHKREHCDTGSQDDAGQRQGGEYKRPRGFIHTCSQDGQQRQNHTQCRNSPQNWRVVEVNQPCASFTNHFFIQRVRGCVMVHCRFHDITIDTVHHPYASQCEADQRHQCRHLSRCTGTQVQFAHGTHLQIGCALSNDHPYAHHTCQQAERVKQLEEVTGVVQTQIFINVEWYALQQVTERYTNHQRRNEATNEDAPVPHVTPAGFFNLGAVVKTDRTEEQRRQHEDHRHIEAGERSGIDHRPGSKQCAACGDQPNLVTVPVWCDGVNHNSTLGVVTTEETGEHAHPHVETVSDCKTNQQNANQQPPDKTQYFIIDHLTTPVLACRLSSRGRLLKVIATGFQAAWAEACKLEH</sequence>
<name>A0A0H2YWR3_ECOK1</name>
<dbReference type="EMBL" id="CP000468">
    <property type="protein sequence ID" value="ABJ00124.1"/>
    <property type="molecule type" value="Genomic_DNA"/>
</dbReference>
<gene>
    <name evidence="2" type="ORF">APECO1_1347</name>
</gene>
<dbReference type="AlphaFoldDB" id="A0A0H2YWR3"/>
<accession>A0A0H2YWR3</accession>
<dbReference type="KEGG" id="ecv:APECO1_1347"/>
<evidence type="ECO:0000256" key="1">
    <source>
        <dbReference type="SAM" id="MobiDB-lite"/>
    </source>
</evidence>
<protein>
    <submittedName>
        <fullName evidence="2">Uncharacterized protein</fullName>
    </submittedName>
</protein>
<feature type="region of interest" description="Disordered" evidence="1">
    <location>
        <begin position="76"/>
        <end position="97"/>
    </location>
</feature>